<evidence type="ECO:0000256" key="3">
    <source>
        <dbReference type="SAM" id="Phobius"/>
    </source>
</evidence>
<protein>
    <submittedName>
        <fullName evidence="4">Uncharacterized protein</fullName>
    </submittedName>
</protein>
<keyword evidence="3" id="KW-0472">Membrane</keyword>
<evidence type="ECO:0000256" key="1">
    <source>
        <dbReference type="ARBA" id="ARBA00009042"/>
    </source>
</evidence>
<feature type="compositionally biased region" description="Low complexity" evidence="2">
    <location>
        <begin position="83"/>
        <end position="178"/>
    </location>
</feature>
<dbReference type="eggNOG" id="ENOG502SGQH">
    <property type="taxonomic scope" value="Eukaryota"/>
</dbReference>
<dbReference type="OrthoDB" id="5380351at2759"/>
<dbReference type="SUPFAM" id="SSF50630">
    <property type="entry name" value="Acid proteases"/>
    <property type="match status" value="1"/>
</dbReference>
<feature type="region of interest" description="Disordered" evidence="2">
    <location>
        <begin position="81"/>
        <end position="182"/>
    </location>
</feature>
<dbReference type="CDD" id="cd00303">
    <property type="entry name" value="retropepsin_like"/>
    <property type="match status" value="1"/>
</dbReference>
<reference evidence="4 5" key="1">
    <citation type="journal article" date="2013" name="PLoS Genet.">
        <title>Genomic mechanisms accounting for the adaptation to parasitism in nematode-trapping fungi.</title>
        <authorList>
            <person name="Meerupati T."/>
            <person name="Andersson K.M."/>
            <person name="Friman E."/>
            <person name="Kumar D."/>
            <person name="Tunlid A."/>
            <person name="Ahren D."/>
        </authorList>
    </citation>
    <scope>NUCLEOTIDE SEQUENCE [LARGE SCALE GENOMIC DNA]</scope>
    <source>
        <strain evidence="4 5">CBS 200.50</strain>
    </source>
</reference>
<dbReference type="InterPro" id="IPR021109">
    <property type="entry name" value="Peptidase_aspartic_dom_sf"/>
</dbReference>
<dbReference type="Gene3D" id="2.120.10.70">
    <property type="entry name" value="Fucose-specific lectin"/>
    <property type="match status" value="1"/>
</dbReference>
<dbReference type="AlphaFoldDB" id="S8A368"/>
<comment type="caution">
    <text evidence="4">The sequence shown here is derived from an EMBL/GenBank/DDBJ whole genome shotgun (WGS) entry which is preliminary data.</text>
</comment>
<dbReference type="STRING" id="1284197.S8A368"/>
<dbReference type="SUPFAM" id="SSF89372">
    <property type="entry name" value="Fucose-specific lectin"/>
    <property type="match status" value="1"/>
</dbReference>
<evidence type="ECO:0000256" key="2">
    <source>
        <dbReference type="SAM" id="MobiDB-lite"/>
    </source>
</evidence>
<keyword evidence="3" id="KW-1133">Transmembrane helix</keyword>
<dbReference type="Proteomes" id="UP000015100">
    <property type="component" value="Unassembled WGS sequence"/>
</dbReference>
<feature type="compositionally biased region" description="Polar residues" evidence="2">
    <location>
        <begin position="10"/>
        <end position="20"/>
    </location>
</feature>
<reference evidence="5" key="2">
    <citation type="submission" date="2013-04" db="EMBL/GenBank/DDBJ databases">
        <title>Genomic mechanisms accounting for the adaptation to parasitism in nematode-trapping fungi.</title>
        <authorList>
            <person name="Ahren D.G."/>
        </authorList>
    </citation>
    <scope>NUCLEOTIDE SEQUENCE [LARGE SCALE GENOMIC DNA]</scope>
    <source>
        <strain evidence="5">CBS 200.50</strain>
    </source>
</reference>
<keyword evidence="3" id="KW-0812">Transmembrane</keyword>
<keyword evidence="5" id="KW-1185">Reference proteome</keyword>
<dbReference type="Pfam" id="PF07938">
    <property type="entry name" value="Fungal_lectin"/>
    <property type="match status" value="1"/>
</dbReference>
<dbReference type="Gene3D" id="2.40.70.10">
    <property type="entry name" value="Acid Proteases"/>
    <property type="match status" value="1"/>
</dbReference>
<dbReference type="EMBL" id="AQGS01001094">
    <property type="protein sequence ID" value="EPS35596.1"/>
    <property type="molecule type" value="Genomic_DNA"/>
</dbReference>
<sequence length="1157" mass="125990">MAERDAHWNNHPQPANNTYGRSVGGIEDLHPATGITGVYNEKRTGRKICGLPRKWFFIILSAVVILVIVALATGLGVALSRKSNSNQPSGSGSQDLSGTGGSSSSLSSSSSIPSSSSAIGSQSSPSNQQTSANSGSSSKVASEASKPTTPNVPNQTTNSPQSTTSTPETTSAAPANPNGLDAFQISTGRHSFTFTSASTVGNIQLCAYISANLEAAATVIFVTFAGDVKDSYTAFYNVGAVTGTQFTATGTPTQARTATAATSTAWYFPPPNYDYHFGGDVNSGLTGSGCGMVLESSFEITEGGDVAFSSLSTVKDQTCTVFVSPFSAGDFCQYYFYGTDTAPGAEYIVPWPINRDFLGMHTSNIDGSVELVAVGFSHIELGPEATKQLVKAVGAGSGLPPQAGEILIRDPKLVKLALEQNWGDLLSYVLKDPRLADQLRLQLHGWLRSRLPGSIYGPLAGIIARFDPGVIGLLGRASAAEGRAIAACATLPGKRQHIFFRGPAGGIRHIKYDPDVDRYIVGAESSGLVLADNAKSCTPLAALGYETPDTRNEVVRLFYLNNLNFIRSIIHDGKWWTTDTEFNRTLIKVHPDSKIAVTMNKSVLHLYYQTDDCGVREYIYNIAHGWVYRDLVSGGDGTELVDAASPGSSIAAMAFPDKDELNVFYLDNTHNIRRFIKRGNENWTAVGRVSVDPQCWFAAVPRRGASVLRVVTPGPVPKLKVTEFVWTQNMVPDSSRSLAMDDVPYSNIGLLSLLGFEEKNIKSFYQGDFSDLLFVEIYKGAKSGVAQIQITGELDEAGLQFLAFFLVVLLLANELEEESTLLNQFYQILFDDQLGLGSPLYSLINNTGRVVILGISRLQWDKLVGTLRDTAGAQEPQHGEALEFMDEDGSRMLSKNDEKLLESRYELTLLSLLSDLNRVVKDTLRQYLPRLELFCNLDILERFKKNPAAIRLGLDEDAMLRERNVRKRPDMFTPEAIARFNDDTDDYECQKCSRQTHAVENEGEEMEVVSGEIDESANDFLTFPGKMGGIPIQPLIDTGGGCNLVKAEWLRDNNISLNPNPTDFQTLLLADGSASKQCPCIKVKWSFDGRNKLWTNVEFVVVEGYKYDALIGLPFLKHTETIHNSQGRLVFPEFKGLPAPKGPIPLYNFDLSAQTGR</sequence>
<dbReference type="InterPro" id="IPR012475">
    <property type="entry name" value="Fungal_lectin"/>
</dbReference>
<name>S8A368_DACHA</name>
<organism evidence="4 5">
    <name type="scientific">Dactylellina haptotyla (strain CBS 200.50)</name>
    <name type="common">Nematode-trapping fungus</name>
    <name type="synonym">Monacrosporium haptotylum</name>
    <dbReference type="NCBI Taxonomy" id="1284197"/>
    <lineage>
        <taxon>Eukaryota</taxon>
        <taxon>Fungi</taxon>
        <taxon>Dikarya</taxon>
        <taxon>Ascomycota</taxon>
        <taxon>Pezizomycotina</taxon>
        <taxon>Orbiliomycetes</taxon>
        <taxon>Orbiliales</taxon>
        <taxon>Orbiliaceae</taxon>
        <taxon>Dactylellina</taxon>
    </lineage>
</organism>
<proteinExistence type="inferred from homology"/>
<gene>
    <name evidence="4" type="ORF">H072_10983</name>
</gene>
<comment type="similarity">
    <text evidence="1">Belongs to the fungal fucose-specific lectin family.</text>
</comment>
<evidence type="ECO:0000313" key="4">
    <source>
        <dbReference type="EMBL" id="EPS35596.1"/>
    </source>
</evidence>
<dbReference type="HOGENOM" id="CLU_275706_0_0_1"/>
<accession>S8A368</accession>
<feature type="region of interest" description="Disordered" evidence="2">
    <location>
        <begin position="1"/>
        <end position="23"/>
    </location>
</feature>
<evidence type="ECO:0000313" key="5">
    <source>
        <dbReference type="Proteomes" id="UP000015100"/>
    </source>
</evidence>
<feature type="transmembrane region" description="Helical" evidence="3">
    <location>
        <begin position="55"/>
        <end position="79"/>
    </location>
</feature>